<comment type="caution">
    <text evidence="2">The sequence shown here is derived from an EMBL/GenBank/DDBJ whole genome shotgun (WGS) entry which is preliminary data.</text>
</comment>
<dbReference type="Pfam" id="PF14300">
    <property type="entry name" value="DMP19"/>
    <property type="match status" value="1"/>
</dbReference>
<dbReference type="EMBL" id="JAUSUD010000004">
    <property type="protein sequence ID" value="MDQ0230153.1"/>
    <property type="molecule type" value="Genomic_DNA"/>
</dbReference>
<dbReference type="InterPro" id="IPR025402">
    <property type="entry name" value="DMP19_C"/>
</dbReference>
<dbReference type="Proteomes" id="UP001234495">
    <property type="component" value="Unassembled WGS sequence"/>
</dbReference>
<accession>A0ABT9ZD27</accession>
<gene>
    <name evidence="2" type="ORF">J2S19_001405</name>
</gene>
<name>A0ABT9ZD27_9BACI</name>
<dbReference type="RefSeq" id="WP_307339016.1">
    <property type="nucleotide sequence ID" value="NZ_JAUSUD010000004.1"/>
</dbReference>
<keyword evidence="3" id="KW-1185">Reference proteome</keyword>
<evidence type="ECO:0000259" key="1">
    <source>
        <dbReference type="Pfam" id="PF14300"/>
    </source>
</evidence>
<organism evidence="2 3">
    <name type="scientific">Metabacillus malikii</name>
    <dbReference type="NCBI Taxonomy" id="1504265"/>
    <lineage>
        <taxon>Bacteria</taxon>
        <taxon>Bacillati</taxon>
        <taxon>Bacillota</taxon>
        <taxon>Bacilli</taxon>
        <taxon>Bacillales</taxon>
        <taxon>Bacillaceae</taxon>
        <taxon>Metabacillus</taxon>
    </lineage>
</organism>
<protein>
    <recommendedName>
        <fullName evidence="1">DNA mimic protein DMP19 C-terminal domain-containing protein</fullName>
    </recommendedName>
</protein>
<proteinExistence type="predicted"/>
<sequence length="152" mass="17880">MIKRKVTSKMLKENPYEKWNQFIDILAIEEYCDLTEIQRVAHLCFIYDSELQNGGHMQYFINRGTTFATETAQALKKLGAKEQSELFSSALNILKEKNISNIETIEDYLDEAANEKFTELDYTYYDIEPTINDYLEKYLEENESEFIVKEAN</sequence>
<dbReference type="Gene3D" id="1.20.1420.60">
    <property type="match status" value="1"/>
</dbReference>
<reference evidence="2 3" key="1">
    <citation type="submission" date="2023-07" db="EMBL/GenBank/DDBJ databases">
        <title>Genomic Encyclopedia of Type Strains, Phase IV (KMG-IV): sequencing the most valuable type-strain genomes for metagenomic binning, comparative biology and taxonomic classification.</title>
        <authorList>
            <person name="Goeker M."/>
        </authorList>
    </citation>
    <scope>NUCLEOTIDE SEQUENCE [LARGE SCALE GENOMIC DNA]</scope>
    <source>
        <strain evidence="2 3">DSM 29005</strain>
    </source>
</reference>
<feature type="domain" description="DNA mimic protein DMP19 C-terminal" evidence="1">
    <location>
        <begin position="33"/>
        <end position="142"/>
    </location>
</feature>
<evidence type="ECO:0000313" key="2">
    <source>
        <dbReference type="EMBL" id="MDQ0230153.1"/>
    </source>
</evidence>
<evidence type="ECO:0000313" key="3">
    <source>
        <dbReference type="Proteomes" id="UP001234495"/>
    </source>
</evidence>